<protein>
    <recommendedName>
        <fullName evidence="3">HEAT repeat-containing protein</fullName>
    </recommendedName>
</protein>
<name>A0ABD5VLD0_9EURY</name>
<evidence type="ECO:0000313" key="2">
    <source>
        <dbReference type="Proteomes" id="UP001596395"/>
    </source>
</evidence>
<dbReference type="Proteomes" id="UP001596395">
    <property type="component" value="Unassembled WGS sequence"/>
</dbReference>
<organism evidence="1 2">
    <name type="scientific">Halorubellus litoreus</name>
    <dbReference type="NCBI Taxonomy" id="755308"/>
    <lineage>
        <taxon>Archaea</taxon>
        <taxon>Methanobacteriati</taxon>
        <taxon>Methanobacteriota</taxon>
        <taxon>Stenosarchaea group</taxon>
        <taxon>Halobacteria</taxon>
        <taxon>Halobacteriales</taxon>
        <taxon>Halorubellaceae</taxon>
        <taxon>Halorubellus</taxon>
    </lineage>
</organism>
<keyword evidence="2" id="KW-1185">Reference proteome</keyword>
<dbReference type="RefSeq" id="WP_336351779.1">
    <property type="nucleotide sequence ID" value="NZ_JAZAQL010000004.1"/>
</dbReference>
<dbReference type="EMBL" id="JBHSXN010000004">
    <property type="protein sequence ID" value="MFC6954836.1"/>
    <property type="molecule type" value="Genomic_DNA"/>
</dbReference>
<dbReference type="AlphaFoldDB" id="A0ABD5VLD0"/>
<gene>
    <name evidence="1" type="ORF">ACFQGB_18365</name>
</gene>
<evidence type="ECO:0008006" key="3">
    <source>
        <dbReference type="Google" id="ProtNLM"/>
    </source>
</evidence>
<sequence length="913" mass="97914">MTRRSPNTAGTDVPEIVDELETAFPHNPGPSTVLHGRTVCERALQYARENPDSHHLPATVADQLQRLLTRPAPDSAAAVFGVSDVLADSRRLLAATLAAFDIDTLVVRLDTSEKHVVLDALETTMVETAATSVVDHALTVLDGFALREPAFVIDRIDIHTTADSVAEHVIDDLRGPGPARSTVQSTPAAIRFLALVALHQPRAVATCSSVVAVLQLAAEPFDELRGYGANGRDAEILWGAIGLAAVSRATDFEAEVSMSVIFETLGRFVSTGTSFDRAEAAETLGLLFTLFSDADTESHVVEGLCGDVRARPAYPWKRAAEVLGNLIATGALSRTGVDLDALAARVRTASIGHQELLPILGRATGYLDSDDTFDVVDELAASLRDESRPSDRLPLANPESVLGYISAYGDPYDERETVRGLARHIADAFEEPTFWPEKAQAALGVVVAAADTYSPPQSVRRVMDSVAPETARIESEVAKRLGLLVAFSFKVDDVSLSAGLAEIVQASDTPGCRRAATALGTLSAFDDSIRDSAAGRLADHVRTGGPSANERASQALGFVVANGGDSVQAVRRLRAAARESRVKQLSLGDVEWDLEAVNDDVASELCGWIVLVDDTAYSSAELAGLRAVTDGEGGLKTRPAARIAGELERVTHRSKRREALDTLTERLANEPSTRTKPEAAALAFVAGHGAPQFLEGASRRIWNAVRSPDSPVERPRRLYGATGYAIALAHGDSDTITAQLAKTPEVLGIVTAYSDWGADDPLIEHAKSRVRTRRKRTYAEELGALRARAFRHSDSRDRLRFEDSLHEEGGSKAGFELLESALRAGAIEPNRALDLLLRSNPDEDRPLVENALDGIERTQEAVIDLVSTLSGVQPLPEPIADQLVRHVDRVSSVESKLRVVSLLAETDSPASSR</sequence>
<proteinExistence type="predicted"/>
<comment type="caution">
    <text evidence="1">The sequence shown here is derived from an EMBL/GenBank/DDBJ whole genome shotgun (WGS) entry which is preliminary data.</text>
</comment>
<reference evidence="1 2" key="1">
    <citation type="journal article" date="2019" name="Int. J. Syst. Evol. Microbiol.">
        <title>The Global Catalogue of Microorganisms (GCM) 10K type strain sequencing project: providing services to taxonomists for standard genome sequencing and annotation.</title>
        <authorList>
            <consortium name="The Broad Institute Genomics Platform"/>
            <consortium name="The Broad Institute Genome Sequencing Center for Infectious Disease"/>
            <person name="Wu L."/>
            <person name="Ma J."/>
        </authorList>
    </citation>
    <scope>NUCLEOTIDE SEQUENCE [LARGE SCALE GENOMIC DNA]</scope>
    <source>
        <strain evidence="1 2">GX26</strain>
    </source>
</reference>
<evidence type="ECO:0000313" key="1">
    <source>
        <dbReference type="EMBL" id="MFC6954836.1"/>
    </source>
</evidence>
<accession>A0ABD5VLD0</accession>